<keyword evidence="1" id="KW-0732">Signal</keyword>
<proteinExistence type="predicted"/>
<protein>
    <submittedName>
        <fullName evidence="2">Uncharacterized protein</fullName>
    </submittedName>
</protein>
<sequence length="517" mass="55562">MALLFLVFLAPLCLGSHPDSVVFLQVSSHSKEASSYPKTDRWFGAFSGTESTWNADGEMLVTGENPESLVQDGFDIHSDALPMDVRSSRSRDWFHESSSAGPADAWQTHDTLQGQSVAFRDGEMNDWKYLGGTYDDQGYTQNSLPEKIGDSVAGPIAASWFDQHVTGFDGFGRRSVPTRDNGARFGAAHGAEWTEIAVNTSIACATAGCNASALLQAFDPSTEVGENCRLSVAVHPTDFDAEFSLETVKFITANNKLLKTNCTPQSMGCNESAWRPLQTCVTEFPVDSFMNEDGSVEVALGITDMVDECPYNGNYLSAVSWVTCMVAPKTSLPTAFSAAAEERAAARLYPTNTSVFFNCSEPGCEANFALFFDASPVFNSTTGKCTLNVDINQTDYDEPSTESIEHVKLLGSDIKTGVSPGMNPCVTEYGGTPVSAIEKVYNLVNQDITSEVRGSLTAGYINMSIKISPYVDDCGIDGQLLTGIAQVVCEYGTTSLLQASSAPSVKDVRRFRGSGAA</sequence>
<evidence type="ECO:0000313" key="2">
    <source>
        <dbReference type="EMBL" id="CAD8829200.1"/>
    </source>
</evidence>
<feature type="chain" id="PRO_5031091417" evidence="1">
    <location>
        <begin position="16"/>
        <end position="517"/>
    </location>
</feature>
<dbReference type="AlphaFoldDB" id="A0A7S0ZQC9"/>
<feature type="signal peptide" evidence="1">
    <location>
        <begin position="1"/>
        <end position="15"/>
    </location>
</feature>
<evidence type="ECO:0000256" key="1">
    <source>
        <dbReference type="SAM" id="SignalP"/>
    </source>
</evidence>
<accession>A0A7S0ZQC9</accession>
<organism evidence="2">
    <name type="scientific">Noctiluca scintillans</name>
    <name type="common">Sea sparkle</name>
    <name type="synonym">Red tide dinoflagellate</name>
    <dbReference type="NCBI Taxonomy" id="2966"/>
    <lineage>
        <taxon>Eukaryota</taxon>
        <taxon>Sar</taxon>
        <taxon>Alveolata</taxon>
        <taxon>Dinophyceae</taxon>
        <taxon>Noctilucales</taxon>
        <taxon>Noctilucaceae</taxon>
        <taxon>Noctiluca</taxon>
    </lineage>
</organism>
<gene>
    <name evidence="2" type="ORF">NSCI0253_LOCUS3546</name>
</gene>
<name>A0A7S0ZQC9_NOCSC</name>
<reference evidence="2" key="1">
    <citation type="submission" date="2021-01" db="EMBL/GenBank/DDBJ databases">
        <authorList>
            <person name="Corre E."/>
            <person name="Pelletier E."/>
            <person name="Niang G."/>
            <person name="Scheremetjew M."/>
            <person name="Finn R."/>
            <person name="Kale V."/>
            <person name="Holt S."/>
            <person name="Cochrane G."/>
            <person name="Meng A."/>
            <person name="Brown T."/>
            <person name="Cohen L."/>
        </authorList>
    </citation>
    <scope>NUCLEOTIDE SEQUENCE</scope>
</reference>
<dbReference type="EMBL" id="HBFQ01005044">
    <property type="protein sequence ID" value="CAD8829200.1"/>
    <property type="molecule type" value="Transcribed_RNA"/>
</dbReference>